<evidence type="ECO:0000313" key="3">
    <source>
        <dbReference type="Proteomes" id="UP001178507"/>
    </source>
</evidence>
<sequence>MVGVASPVDAFTPSRLHAQDLSLRGKMISGGLCAIYLYYYQVVTTYIKELRQVNYEEMREAEIFRVDVEADNIEILTSTISGHRLLIPSQKVKELLQRRGITTPERKVVVMAPANVWSGLSSSLDENIVWKNENGLTAMATTHVGDLAVTADQKWLNKCYDLFVQRFKKVSRNAMPFEHCGCENNTAPSGIVITQKEFSKKIPLAAVPKHVSILQSSVTTAEVRHLQQVNKVIKQAQGPNNVNLGLQYRKFNTMHQRIIAVHDSSHASKGKCYAQEGILIMMIDDPGMEKKYLHIENAMIRKQPAKRISYSTCHSETLAAVSAMEVATLVRLRLSEINFPKVMPTVKELIAIQEKGDINMSIDMYTDCKEYYELTTRSMLPQDRTQRLYILSIRKSRIAGRIRQICLIPTESMTADGLTKPMLSTCLMRLVSSGTVEFKNADHNMEVGYLPTSKDSTEEDLYKGDRTITEKIAYGTLALLTARKAPITLAALVMLPQAASTTTTTWPEIASADEGVSDSFFIGIILVSMATALLLERLITMIHKWYRDYESRKHLHGMRRKLANMSKKYQDEARCSTRVVLLVSEICQPFESASEEEGEGQSFTTRLSLKIQAFEFESRTENRGLQTELNSEIEKHQKTKDQLDAAKKKACAAEDPKRLCSRLEKVVG</sequence>
<feature type="compositionally biased region" description="Basic and acidic residues" evidence="1">
    <location>
        <begin position="632"/>
        <end position="649"/>
    </location>
</feature>
<gene>
    <name evidence="2" type="ORF">EVOR1521_LOCUS17920</name>
</gene>
<dbReference type="Proteomes" id="UP001178507">
    <property type="component" value="Unassembled WGS sequence"/>
</dbReference>
<dbReference type="AlphaFoldDB" id="A0AA36IU74"/>
<reference evidence="2" key="1">
    <citation type="submission" date="2023-08" db="EMBL/GenBank/DDBJ databases">
        <authorList>
            <person name="Chen Y."/>
            <person name="Shah S."/>
            <person name="Dougan E. K."/>
            <person name="Thang M."/>
            <person name="Chan C."/>
        </authorList>
    </citation>
    <scope>NUCLEOTIDE SEQUENCE</scope>
</reference>
<evidence type="ECO:0000313" key="2">
    <source>
        <dbReference type="EMBL" id="CAJ1392960.1"/>
    </source>
</evidence>
<keyword evidence="3" id="KW-1185">Reference proteome</keyword>
<comment type="caution">
    <text evidence="2">The sequence shown here is derived from an EMBL/GenBank/DDBJ whole genome shotgun (WGS) entry which is preliminary data.</text>
</comment>
<organism evidence="2 3">
    <name type="scientific">Effrenium voratum</name>
    <dbReference type="NCBI Taxonomy" id="2562239"/>
    <lineage>
        <taxon>Eukaryota</taxon>
        <taxon>Sar</taxon>
        <taxon>Alveolata</taxon>
        <taxon>Dinophyceae</taxon>
        <taxon>Suessiales</taxon>
        <taxon>Symbiodiniaceae</taxon>
        <taxon>Effrenium</taxon>
    </lineage>
</organism>
<protein>
    <submittedName>
        <fullName evidence="2">Uncharacterized protein</fullName>
    </submittedName>
</protein>
<feature type="region of interest" description="Disordered" evidence="1">
    <location>
        <begin position="623"/>
        <end position="649"/>
    </location>
</feature>
<dbReference type="EMBL" id="CAUJNA010002446">
    <property type="protein sequence ID" value="CAJ1392960.1"/>
    <property type="molecule type" value="Genomic_DNA"/>
</dbReference>
<proteinExistence type="predicted"/>
<accession>A0AA36IU74</accession>
<evidence type="ECO:0000256" key="1">
    <source>
        <dbReference type="SAM" id="MobiDB-lite"/>
    </source>
</evidence>
<name>A0AA36IU74_9DINO</name>